<dbReference type="STRING" id="119224.AKK44_02740"/>
<name>A0A0P6SK96_9STRE</name>
<feature type="transmembrane region" description="Helical" evidence="1">
    <location>
        <begin position="39"/>
        <end position="61"/>
    </location>
</feature>
<organism evidence="2 3">
    <name type="scientific">Streptococcus phocae</name>
    <dbReference type="NCBI Taxonomy" id="119224"/>
    <lineage>
        <taxon>Bacteria</taxon>
        <taxon>Bacillati</taxon>
        <taxon>Bacillota</taxon>
        <taxon>Bacilli</taxon>
        <taxon>Lactobacillales</taxon>
        <taxon>Streptococcaceae</taxon>
        <taxon>Streptococcus</taxon>
    </lineage>
</organism>
<sequence>MKHFFAGIGEISFFSFVLYSCMGLAPLLHIYIIKTELNFGRLLITILSTSWVLILILSRLYRKFFYKDSE</sequence>
<dbReference type="Proteomes" id="UP000049578">
    <property type="component" value="Unassembled WGS sequence"/>
</dbReference>
<gene>
    <name evidence="2" type="ORF">AKK44_02740</name>
</gene>
<keyword evidence="1" id="KW-1133">Transmembrane helix</keyword>
<evidence type="ECO:0000256" key="1">
    <source>
        <dbReference type="SAM" id="Phobius"/>
    </source>
</evidence>
<keyword evidence="1" id="KW-0472">Membrane</keyword>
<dbReference type="PROSITE" id="PS51257">
    <property type="entry name" value="PROKAR_LIPOPROTEIN"/>
    <property type="match status" value="1"/>
</dbReference>
<dbReference type="EMBL" id="LHQM01000010">
    <property type="protein sequence ID" value="KPJ22785.1"/>
    <property type="molecule type" value="Genomic_DNA"/>
</dbReference>
<dbReference type="AlphaFoldDB" id="A0A0P6SK96"/>
<protein>
    <submittedName>
        <fullName evidence="2">Uncharacterized protein</fullName>
    </submittedName>
</protein>
<keyword evidence="1" id="KW-0812">Transmembrane</keyword>
<keyword evidence="3" id="KW-1185">Reference proteome</keyword>
<feature type="transmembrane region" description="Helical" evidence="1">
    <location>
        <begin position="12"/>
        <end position="33"/>
    </location>
</feature>
<accession>A0A0P6SK96</accession>
<proteinExistence type="predicted"/>
<dbReference type="PATRIC" id="fig|119224.3.peg.64"/>
<evidence type="ECO:0000313" key="2">
    <source>
        <dbReference type="EMBL" id="KPJ22785.1"/>
    </source>
</evidence>
<evidence type="ECO:0000313" key="3">
    <source>
        <dbReference type="Proteomes" id="UP000049578"/>
    </source>
</evidence>
<comment type="caution">
    <text evidence="2">The sequence shown here is derived from an EMBL/GenBank/DDBJ whole genome shotgun (WGS) entry which is preliminary data.</text>
</comment>
<reference evidence="2 3" key="1">
    <citation type="submission" date="2015-08" db="EMBL/GenBank/DDBJ databases">
        <title>Genome sequence of Streptococcus phocae subsp. phocae ATCC 51973T isolated from liver specimen obtained from seal.</title>
        <authorList>
            <person name="Avendano-Herrera R."/>
        </authorList>
    </citation>
    <scope>NUCLEOTIDE SEQUENCE [LARGE SCALE GENOMIC DNA]</scope>
    <source>
        <strain evidence="2 3">ATCC 51973</strain>
    </source>
</reference>